<accession>A0A8S0SCD0</accession>
<keyword evidence="2" id="KW-1185">Reference proteome</keyword>
<evidence type="ECO:0000313" key="2">
    <source>
        <dbReference type="Proteomes" id="UP000594638"/>
    </source>
</evidence>
<gene>
    <name evidence="1" type="ORF">OLEA9_A104019</name>
</gene>
<dbReference type="PANTHER" id="PTHR43061">
    <property type="entry name" value="GTP DIPHOSPHOKINASE RSH1, CHLOROPLASTIC-RELATED"/>
    <property type="match status" value="1"/>
</dbReference>
<dbReference type="Gramene" id="OE9A104019T1">
    <property type="protein sequence ID" value="OE9A104019C1"/>
    <property type="gene ID" value="OE9A104019"/>
</dbReference>
<dbReference type="AlphaFoldDB" id="A0A8S0SCD0"/>
<reference evidence="1 2" key="1">
    <citation type="submission" date="2019-12" db="EMBL/GenBank/DDBJ databases">
        <authorList>
            <person name="Alioto T."/>
            <person name="Alioto T."/>
            <person name="Gomez Garrido J."/>
        </authorList>
    </citation>
    <scope>NUCLEOTIDE SEQUENCE [LARGE SCALE GENOMIC DNA]</scope>
</reference>
<dbReference type="PANTHER" id="PTHR43061:SF1">
    <property type="entry name" value="GTP DIPHOSPHOKINASE RSH1, CHLOROPLASTIC-RELATED"/>
    <property type="match status" value="1"/>
</dbReference>
<comment type="caution">
    <text evidence="1">The sequence shown here is derived from an EMBL/GenBank/DDBJ whole genome shotgun (WGS) entry which is preliminary data.</text>
</comment>
<name>A0A8S0SCD0_OLEEU</name>
<dbReference type="OrthoDB" id="1724515at2759"/>
<sequence>MILANIPIYREVLPGIENWHVSKITSWHNLEGHSIQWFCIVYIDRRGITICSCDWQAEIDRGQGMGVMLFHVEASLDSLVNVCSGVDSILGVLGWSVGCSWPILMENQQFLEL</sequence>
<dbReference type="Proteomes" id="UP000594638">
    <property type="component" value="Unassembled WGS sequence"/>
</dbReference>
<dbReference type="EMBL" id="CACTIH010004086">
    <property type="protein sequence ID" value="CAA2989339.1"/>
    <property type="molecule type" value="Genomic_DNA"/>
</dbReference>
<proteinExistence type="predicted"/>
<organism evidence="1 2">
    <name type="scientific">Olea europaea subsp. europaea</name>
    <dbReference type="NCBI Taxonomy" id="158383"/>
    <lineage>
        <taxon>Eukaryota</taxon>
        <taxon>Viridiplantae</taxon>
        <taxon>Streptophyta</taxon>
        <taxon>Embryophyta</taxon>
        <taxon>Tracheophyta</taxon>
        <taxon>Spermatophyta</taxon>
        <taxon>Magnoliopsida</taxon>
        <taxon>eudicotyledons</taxon>
        <taxon>Gunneridae</taxon>
        <taxon>Pentapetalae</taxon>
        <taxon>asterids</taxon>
        <taxon>lamiids</taxon>
        <taxon>Lamiales</taxon>
        <taxon>Oleaceae</taxon>
        <taxon>Oleeae</taxon>
        <taxon>Olea</taxon>
    </lineage>
</organism>
<evidence type="ECO:0000313" key="1">
    <source>
        <dbReference type="EMBL" id="CAA2989339.1"/>
    </source>
</evidence>
<protein>
    <submittedName>
        <fullName evidence="1">GTP diphosphokinase RSH1, chloroplastic isoform X2</fullName>
    </submittedName>
</protein>